<dbReference type="EMBL" id="LR862153">
    <property type="protein sequence ID" value="CAD1835850.1"/>
    <property type="molecule type" value="Genomic_DNA"/>
</dbReference>
<protein>
    <submittedName>
        <fullName evidence="2">Uncharacterized protein</fullName>
    </submittedName>
</protein>
<accession>A0A6V7PYM3</accession>
<reference evidence="2" key="1">
    <citation type="submission" date="2020-07" db="EMBL/GenBank/DDBJ databases">
        <authorList>
            <person name="Lin J."/>
        </authorList>
    </citation>
    <scope>NUCLEOTIDE SEQUENCE</scope>
</reference>
<gene>
    <name evidence="2" type="ORF">CB5_LOCUS19061</name>
</gene>
<evidence type="ECO:0000256" key="1">
    <source>
        <dbReference type="SAM" id="MobiDB-lite"/>
    </source>
</evidence>
<feature type="compositionally biased region" description="Low complexity" evidence="1">
    <location>
        <begin position="16"/>
        <end position="27"/>
    </location>
</feature>
<dbReference type="AlphaFoldDB" id="A0A6V7PYM3"/>
<name>A0A6V7PYM3_ANACO</name>
<feature type="region of interest" description="Disordered" evidence="1">
    <location>
        <begin position="1"/>
        <end position="37"/>
    </location>
</feature>
<evidence type="ECO:0000313" key="2">
    <source>
        <dbReference type="EMBL" id="CAD1835850.1"/>
    </source>
</evidence>
<organism evidence="2">
    <name type="scientific">Ananas comosus var. bracteatus</name>
    <name type="common">red pineapple</name>
    <dbReference type="NCBI Taxonomy" id="296719"/>
    <lineage>
        <taxon>Eukaryota</taxon>
        <taxon>Viridiplantae</taxon>
        <taxon>Streptophyta</taxon>
        <taxon>Embryophyta</taxon>
        <taxon>Tracheophyta</taxon>
        <taxon>Spermatophyta</taxon>
        <taxon>Magnoliopsida</taxon>
        <taxon>Liliopsida</taxon>
        <taxon>Poales</taxon>
        <taxon>Bromeliaceae</taxon>
        <taxon>Bromelioideae</taxon>
        <taxon>Ananas</taxon>
    </lineage>
</organism>
<sequence length="137" mass="15640">MGRKKLSWGPVHSSPSYASKDSSNPYSSSPPPYHPNLLNQQLELNESVRTRLQEIFRGLHTRVPGGFQAEWLVDLLVDRHNGEALSEIRRSLDALGHESPYFREIQCDFQTLRNDGVTEAQLRKEWQGRGSIAKLQQ</sequence>
<proteinExistence type="predicted"/>